<name>A0A6V8LQG8_9ACTN</name>
<accession>A0A6V8LQG8</accession>
<proteinExistence type="predicted"/>
<reference evidence="2 3" key="1">
    <citation type="submission" date="2020-03" db="EMBL/GenBank/DDBJ databases">
        <title>Whole genome shotgun sequence of Phytohabitans rumicis NBRC 108638.</title>
        <authorList>
            <person name="Komaki H."/>
            <person name="Tamura T."/>
        </authorList>
    </citation>
    <scope>NUCLEOTIDE SEQUENCE [LARGE SCALE GENOMIC DNA]</scope>
    <source>
        <strain evidence="2 3">NBRC 108638</strain>
    </source>
</reference>
<keyword evidence="3" id="KW-1185">Reference proteome</keyword>
<reference evidence="2 3" key="2">
    <citation type="submission" date="2020-03" db="EMBL/GenBank/DDBJ databases">
        <authorList>
            <person name="Ichikawa N."/>
            <person name="Kimura A."/>
            <person name="Kitahashi Y."/>
            <person name="Uohara A."/>
        </authorList>
    </citation>
    <scope>NUCLEOTIDE SEQUENCE [LARGE SCALE GENOMIC DNA]</scope>
    <source>
        <strain evidence="2 3">NBRC 108638</strain>
    </source>
</reference>
<dbReference type="Proteomes" id="UP000482960">
    <property type="component" value="Unassembled WGS sequence"/>
</dbReference>
<gene>
    <name evidence="2" type="ORF">Prum_099990</name>
</gene>
<feature type="region of interest" description="Disordered" evidence="1">
    <location>
        <begin position="1"/>
        <end position="50"/>
    </location>
</feature>
<evidence type="ECO:0000256" key="1">
    <source>
        <dbReference type="SAM" id="MobiDB-lite"/>
    </source>
</evidence>
<feature type="compositionally biased region" description="Basic and acidic residues" evidence="1">
    <location>
        <begin position="1"/>
        <end position="14"/>
    </location>
</feature>
<evidence type="ECO:0000313" key="3">
    <source>
        <dbReference type="Proteomes" id="UP000482960"/>
    </source>
</evidence>
<dbReference type="EMBL" id="BLPG01000002">
    <property type="protein sequence ID" value="GFJ96357.1"/>
    <property type="molecule type" value="Genomic_DNA"/>
</dbReference>
<organism evidence="2 3">
    <name type="scientific">Phytohabitans rumicis</name>
    <dbReference type="NCBI Taxonomy" id="1076125"/>
    <lineage>
        <taxon>Bacteria</taxon>
        <taxon>Bacillati</taxon>
        <taxon>Actinomycetota</taxon>
        <taxon>Actinomycetes</taxon>
        <taxon>Micromonosporales</taxon>
        <taxon>Micromonosporaceae</taxon>
    </lineage>
</organism>
<comment type="caution">
    <text evidence="2">The sequence shown here is derived from an EMBL/GenBank/DDBJ whole genome shotgun (WGS) entry which is preliminary data.</text>
</comment>
<protein>
    <submittedName>
        <fullName evidence="2">Uncharacterized protein</fullName>
    </submittedName>
</protein>
<dbReference type="AlphaFoldDB" id="A0A6V8LQG8"/>
<sequence>MDGDHRGGRADDVHPVVPGGRRPGADPDDPRPGPAGHRHPNPGYSVDTVQNEPGNLAVQFTEPNHYFIIHAVWHNGPFAEVSEVGS</sequence>
<evidence type="ECO:0000313" key="2">
    <source>
        <dbReference type="EMBL" id="GFJ96357.1"/>
    </source>
</evidence>